<feature type="region of interest" description="Disordered" evidence="1">
    <location>
        <begin position="34"/>
        <end position="53"/>
    </location>
</feature>
<accession>A0A8S2YV77</accession>
<dbReference type="EMBL" id="CAJOBI010096847">
    <property type="protein sequence ID" value="CAF4569313.1"/>
    <property type="molecule type" value="Genomic_DNA"/>
</dbReference>
<evidence type="ECO:0000256" key="1">
    <source>
        <dbReference type="SAM" id="MobiDB-lite"/>
    </source>
</evidence>
<comment type="caution">
    <text evidence="2">The sequence shown here is derived from an EMBL/GenBank/DDBJ whole genome shotgun (WGS) entry which is preliminary data.</text>
</comment>
<gene>
    <name evidence="2" type="ORF">SMN809_LOCUS37788</name>
</gene>
<organism evidence="2 3">
    <name type="scientific">Rotaria magnacalcarata</name>
    <dbReference type="NCBI Taxonomy" id="392030"/>
    <lineage>
        <taxon>Eukaryota</taxon>
        <taxon>Metazoa</taxon>
        <taxon>Spiralia</taxon>
        <taxon>Gnathifera</taxon>
        <taxon>Rotifera</taxon>
        <taxon>Eurotatoria</taxon>
        <taxon>Bdelloidea</taxon>
        <taxon>Philodinida</taxon>
        <taxon>Philodinidae</taxon>
        <taxon>Rotaria</taxon>
    </lineage>
</organism>
<protein>
    <submittedName>
        <fullName evidence="2">Uncharacterized protein</fullName>
    </submittedName>
</protein>
<evidence type="ECO:0000313" key="3">
    <source>
        <dbReference type="Proteomes" id="UP000676336"/>
    </source>
</evidence>
<evidence type="ECO:0000313" key="2">
    <source>
        <dbReference type="EMBL" id="CAF4569313.1"/>
    </source>
</evidence>
<reference evidence="2" key="1">
    <citation type="submission" date="2021-02" db="EMBL/GenBank/DDBJ databases">
        <authorList>
            <person name="Nowell W R."/>
        </authorList>
    </citation>
    <scope>NUCLEOTIDE SEQUENCE</scope>
</reference>
<feature type="compositionally biased region" description="Basic residues" evidence="1">
    <location>
        <begin position="36"/>
        <end position="45"/>
    </location>
</feature>
<sequence length="53" mass="6077">YSSELADIIQNNDFLCERVVLDPSVVIQQSTISSIHAKRQRKPKQRYSPSDKS</sequence>
<dbReference type="AlphaFoldDB" id="A0A8S2YV77"/>
<proteinExistence type="predicted"/>
<dbReference type="Proteomes" id="UP000676336">
    <property type="component" value="Unassembled WGS sequence"/>
</dbReference>
<name>A0A8S2YV77_9BILA</name>
<feature type="non-terminal residue" evidence="2">
    <location>
        <position position="1"/>
    </location>
</feature>